<reference evidence="2 3" key="1">
    <citation type="submission" date="2021-01" db="EMBL/GenBank/DDBJ databases">
        <title>Genomic Encyclopedia of Type Strains, Phase IV (KMG-IV): sequencing the most valuable type-strain genomes for metagenomic binning, comparative biology and taxonomic classification.</title>
        <authorList>
            <person name="Goeker M."/>
        </authorList>
    </citation>
    <scope>NUCLEOTIDE SEQUENCE [LARGE SCALE GENOMIC DNA]</scope>
    <source>
        <strain evidence="2 3">DSM 104297</strain>
    </source>
</reference>
<dbReference type="RefSeq" id="WP_205186265.1">
    <property type="nucleotide sequence ID" value="NZ_JAFBFC010000003.1"/>
</dbReference>
<organism evidence="2 3">
    <name type="scientific">Priestia iocasae</name>
    <dbReference type="NCBI Taxonomy" id="2291674"/>
    <lineage>
        <taxon>Bacteria</taxon>
        <taxon>Bacillati</taxon>
        <taxon>Bacillota</taxon>
        <taxon>Bacilli</taxon>
        <taxon>Bacillales</taxon>
        <taxon>Bacillaceae</taxon>
        <taxon>Priestia</taxon>
    </lineage>
</organism>
<accession>A0ABS2QTZ1</accession>
<proteinExistence type="predicted"/>
<evidence type="ECO:0000256" key="1">
    <source>
        <dbReference type="SAM" id="Phobius"/>
    </source>
</evidence>
<evidence type="ECO:0000313" key="3">
    <source>
        <dbReference type="Proteomes" id="UP000809829"/>
    </source>
</evidence>
<comment type="caution">
    <text evidence="2">The sequence shown here is derived from an EMBL/GenBank/DDBJ whole genome shotgun (WGS) entry which is preliminary data.</text>
</comment>
<keyword evidence="1" id="KW-0472">Membrane</keyword>
<evidence type="ECO:0000313" key="2">
    <source>
        <dbReference type="EMBL" id="MBM7702887.1"/>
    </source>
</evidence>
<name>A0ABS2QTZ1_9BACI</name>
<keyword evidence="1" id="KW-1133">Transmembrane helix</keyword>
<dbReference type="EMBL" id="JAFBFC010000003">
    <property type="protein sequence ID" value="MBM7702887.1"/>
    <property type="molecule type" value="Genomic_DNA"/>
</dbReference>
<keyword evidence="1" id="KW-0812">Transmembrane</keyword>
<feature type="transmembrane region" description="Helical" evidence="1">
    <location>
        <begin position="34"/>
        <end position="53"/>
    </location>
</feature>
<gene>
    <name evidence="2" type="ORF">JOC83_001734</name>
</gene>
<keyword evidence="3" id="KW-1185">Reference proteome</keyword>
<feature type="transmembrane region" description="Helical" evidence="1">
    <location>
        <begin position="6"/>
        <end position="22"/>
    </location>
</feature>
<feature type="transmembrane region" description="Helical" evidence="1">
    <location>
        <begin position="59"/>
        <end position="76"/>
    </location>
</feature>
<dbReference type="Proteomes" id="UP000809829">
    <property type="component" value="Unassembled WGS sequence"/>
</dbReference>
<sequence length="84" mass="9655">MEPFIIFPYILFTIVMMYVVYRKRKKQRITGWKSAMPSACMFGVSLSSLAILIFKDGAIVFAMLNVIFLLTGGYFLQHLPKQVN</sequence>
<protein>
    <submittedName>
        <fullName evidence="2">Nitrate reductase gamma subunit</fullName>
    </submittedName>
</protein>